<dbReference type="GO" id="GO:0016020">
    <property type="term" value="C:membrane"/>
    <property type="evidence" value="ECO:0007669"/>
    <property type="project" value="TreeGrafter"/>
</dbReference>
<dbReference type="AlphaFoldDB" id="A0A8C7Q5B0"/>
<keyword evidence="7" id="KW-1185">Reference proteome</keyword>
<evidence type="ECO:0000256" key="3">
    <source>
        <dbReference type="ARBA" id="ARBA00042701"/>
    </source>
</evidence>
<evidence type="ECO:0000256" key="1">
    <source>
        <dbReference type="ARBA" id="ARBA00006584"/>
    </source>
</evidence>
<dbReference type="SUPFAM" id="SSF53474">
    <property type="entry name" value="alpha/beta-Hydrolases"/>
    <property type="match status" value="1"/>
</dbReference>
<dbReference type="Pfam" id="PF00561">
    <property type="entry name" value="Abhydrolase_1"/>
    <property type="match status" value="1"/>
</dbReference>
<keyword evidence="4" id="KW-0812">Transmembrane</keyword>
<evidence type="ECO:0000256" key="2">
    <source>
        <dbReference type="ARBA" id="ARBA00040125"/>
    </source>
</evidence>
<dbReference type="Ensembl" id="ENSOMYT00000034815.2">
    <property type="protein sequence ID" value="ENSOMYP00000031931.1"/>
    <property type="gene ID" value="ENSOMYG00000014950.2"/>
</dbReference>
<reference evidence="6" key="1">
    <citation type="submission" date="2020-07" db="EMBL/GenBank/DDBJ databases">
        <title>A long reads based de novo assembly of the rainbow trout Arlee double haploid line genome.</title>
        <authorList>
            <person name="Gao G."/>
            <person name="Palti Y."/>
        </authorList>
    </citation>
    <scope>NUCLEOTIDE SEQUENCE [LARGE SCALE GENOMIC DNA]</scope>
</reference>
<dbReference type="GO" id="GO:0008474">
    <property type="term" value="F:palmitoyl-(protein) hydrolase activity"/>
    <property type="evidence" value="ECO:0007669"/>
    <property type="project" value="TreeGrafter"/>
</dbReference>
<feature type="domain" description="AB hydrolase-1" evidence="5">
    <location>
        <begin position="124"/>
        <end position="233"/>
    </location>
</feature>
<evidence type="ECO:0000259" key="5">
    <source>
        <dbReference type="Pfam" id="PF00561"/>
    </source>
</evidence>
<dbReference type="PANTHER" id="PTHR12277:SF81">
    <property type="entry name" value="PROTEIN ABHD13"/>
    <property type="match status" value="1"/>
</dbReference>
<keyword evidence="4" id="KW-1133">Transmembrane helix</keyword>
<evidence type="ECO:0000313" key="6">
    <source>
        <dbReference type="Ensembl" id="ENSOMYP00000031931.1"/>
    </source>
</evidence>
<dbReference type="InterPro" id="IPR029058">
    <property type="entry name" value="AB_hydrolase_fold"/>
</dbReference>
<protein>
    <recommendedName>
        <fullName evidence="2">Protein ABHD13</fullName>
    </recommendedName>
    <alternativeName>
        <fullName evidence="3">Alpha/beta hydrolase domain-containing protein 13</fullName>
    </alternativeName>
</protein>
<evidence type="ECO:0000313" key="7">
    <source>
        <dbReference type="Proteomes" id="UP000694395"/>
    </source>
</evidence>
<dbReference type="Proteomes" id="UP000694395">
    <property type="component" value="Chromosome 3"/>
</dbReference>
<dbReference type="GeneTree" id="ENSGT00940000158114"/>
<proteinExistence type="inferred from homology"/>
<dbReference type="PANTHER" id="PTHR12277">
    <property type="entry name" value="ALPHA/BETA HYDROLASE DOMAIN-CONTAINING PROTEIN"/>
    <property type="match status" value="1"/>
</dbReference>
<evidence type="ECO:0000256" key="4">
    <source>
        <dbReference type="SAM" id="Phobius"/>
    </source>
</evidence>
<accession>A0A8C7Q5B0</accession>
<comment type="similarity">
    <text evidence="1">Belongs to the serine esterase family.</text>
</comment>
<organism evidence="6 7">
    <name type="scientific">Oncorhynchus mykiss</name>
    <name type="common">Rainbow trout</name>
    <name type="synonym">Salmo gairdneri</name>
    <dbReference type="NCBI Taxonomy" id="8022"/>
    <lineage>
        <taxon>Eukaryota</taxon>
        <taxon>Metazoa</taxon>
        <taxon>Chordata</taxon>
        <taxon>Craniata</taxon>
        <taxon>Vertebrata</taxon>
        <taxon>Euteleostomi</taxon>
        <taxon>Actinopterygii</taxon>
        <taxon>Neopterygii</taxon>
        <taxon>Teleostei</taxon>
        <taxon>Protacanthopterygii</taxon>
        <taxon>Salmoniformes</taxon>
        <taxon>Salmonidae</taxon>
        <taxon>Salmoninae</taxon>
        <taxon>Oncorhynchus</taxon>
    </lineage>
</organism>
<sequence length="323" mass="36261">MEKPWRLWGSVERCALALASWSWGACRISLLALILTFHLYGGFFLLALILASVAAILYKFQDVLLYFPDQPSSSRLYVAMPTGIPHENVYIRTKDGVRLNLILLRYTGGDSNIGHRVPNALLMLVNLKANVVLVDYRGYGKSEGEPSEDGLYLDAQATLDYVMTRPDLDKTKVMVFGRSLGGAVAVRLASANPHRVAAIVVENTFLSIPHMAATLFSFLPMRLLPLWFYRNQFLSYRQVALCRMPSLFVSGLSDQLIPPVMMKQLYELSPARTKRLAIFSEGTHNDTWQCQGYFAALEQFVKDLMNSHTREESVQSTASVTII</sequence>
<name>A0A8C7Q5B0_ONCMY</name>
<feature type="transmembrane region" description="Helical" evidence="4">
    <location>
        <begin position="37"/>
        <end position="58"/>
    </location>
</feature>
<dbReference type="PROSITE" id="PS51257">
    <property type="entry name" value="PROKAR_LIPOPROTEIN"/>
    <property type="match status" value="1"/>
</dbReference>
<dbReference type="InterPro" id="IPR000073">
    <property type="entry name" value="AB_hydrolase_1"/>
</dbReference>
<keyword evidence="4" id="KW-0472">Membrane</keyword>
<reference evidence="6" key="2">
    <citation type="submission" date="2025-08" db="UniProtKB">
        <authorList>
            <consortium name="Ensembl"/>
        </authorList>
    </citation>
    <scope>IDENTIFICATION</scope>
</reference>
<reference evidence="6" key="3">
    <citation type="submission" date="2025-09" db="UniProtKB">
        <authorList>
            <consortium name="Ensembl"/>
        </authorList>
    </citation>
    <scope>IDENTIFICATION</scope>
</reference>
<dbReference type="PRINTS" id="PR00111">
    <property type="entry name" value="ABHYDROLASE"/>
</dbReference>
<dbReference type="Gene3D" id="3.40.50.1820">
    <property type="entry name" value="alpha/beta hydrolase"/>
    <property type="match status" value="1"/>
</dbReference>